<comment type="caution">
    <text evidence="4">The sequence shown here is derived from an EMBL/GenBank/DDBJ whole genome shotgun (WGS) entry which is preliminary data.</text>
</comment>
<dbReference type="PANTHER" id="PTHR47165:SF3">
    <property type="entry name" value="RETROTRANSPOSON-LIKE PROTEIN"/>
    <property type="match status" value="1"/>
</dbReference>
<dbReference type="Pfam" id="PF16900">
    <property type="entry name" value="REPA_OB_2"/>
    <property type="match status" value="1"/>
</dbReference>
<organism evidence="4 5">
    <name type="scientific">Panicum virgatum</name>
    <name type="common">Blackwell switchgrass</name>
    <dbReference type="NCBI Taxonomy" id="38727"/>
    <lineage>
        <taxon>Eukaryota</taxon>
        <taxon>Viridiplantae</taxon>
        <taxon>Streptophyta</taxon>
        <taxon>Embryophyta</taxon>
        <taxon>Tracheophyta</taxon>
        <taxon>Spermatophyta</taxon>
        <taxon>Magnoliopsida</taxon>
        <taxon>Liliopsida</taxon>
        <taxon>Poales</taxon>
        <taxon>Poaceae</taxon>
        <taxon>PACMAD clade</taxon>
        <taxon>Panicoideae</taxon>
        <taxon>Panicodae</taxon>
        <taxon>Paniceae</taxon>
        <taxon>Panicinae</taxon>
        <taxon>Panicum</taxon>
        <taxon>Panicum sect. Hiantes</taxon>
    </lineage>
</organism>
<gene>
    <name evidence="4" type="ORF">PVAP13_5KG182907</name>
</gene>
<accession>A0A8T0SC51</accession>
<dbReference type="InterPro" id="IPR031657">
    <property type="entry name" value="REPA_OB_2"/>
</dbReference>
<feature type="non-terminal residue" evidence="4">
    <location>
        <position position="1"/>
    </location>
</feature>
<keyword evidence="5" id="KW-1185">Reference proteome</keyword>
<dbReference type="AlphaFoldDB" id="A0A8T0SC51"/>
<dbReference type="EMBL" id="CM029045">
    <property type="protein sequence ID" value="KAG2596802.1"/>
    <property type="molecule type" value="Genomic_DNA"/>
</dbReference>
<protein>
    <recommendedName>
        <fullName evidence="6">Replication protein A OB domain-containing protein</fullName>
    </recommendedName>
</protein>
<proteinExistence type="predicted"/>
<feature type="domain" description="Replication protein A OB" evidence="3">
    <location>
        <begin position="130"/>
        <end position="210"/>
    </location>
</feature>
<dbReference type="Pfam" id="PF02721">
    <property type="entry name" value="DUF223"/>
    <property type="match status" value="1"/>
</dbReference>
<evidence type="ECO:0008006" key="6">
    <source>
        <dbReference type="Google" id="ProtNLM"/>
    </source>
</evidence>
<dbReference type="Proteomes" id="UP000823388">
    <property type="component" value="Chromosome 5K"/>
</dbReference>
<evidence type="ECO:0000313" key="4">
    <source>
        <dbReference type="EMBL" id="KAG2596802.1"/>
    </source>
</evidence>
<evidence type="ECO:0000313" key="5">
    <source>
        <dbReference type="Proteomes" id="UP000823388"/>
    </source>
</evidence>
<dbReference type="PANTHER" id="PTHR47165">
    <property type="entry name" value="OS03G0429900 PROTEIN"/>
    <property type="match status" value="1"/>
</dbReference>
<dbReference type="CDD" id="cd04480">
    <property type="entry name" value="RPA1_DBD_A_like"/>
    <property type="match status" value="1"/>
</dbReference>
<dbReference type="SUPFAM" id="SSF50249">
    <property type="entry name" value="Nucleic acid-binding proteins"/>
    <property type="match status" value="2"/>
</dbReference>
<name>A0A8T0SC51_PANVG</name>
<feature type="domain" description="Replication protein A 70 kDa DNA-binding subunit B/D first OB fold" evidence="2">
    <location>
        <begin position="9"/>
        <end position="99"/>
    </location>
</feature>
<dbReference type="Gene3D" id="2.40.50.140">
    <property type="entry name" value="Nucleic acid-binding proteins"/>
    <property type="match status" value="2"/>
</dbReference>
<evidence type="ECO:0000259" key="3">
    <source>
        <dbReference type="Pfam" id="PF16900"/>
    </source>
</evidence>
<keyword evidence="1" id="KW-0238">DNA-binding</keyword>
<evidence type="ECO:0000256" key="1">
    <source>
        <dbReference type="ARBA" id="ARBA00023125"/>
    </source>
</evidence>
<dbReference type="InterPro" id="IPR003871">
    <property type="entry name" value="RFA1B/D_OB_1st"/>
</dbReference>
<dbReference type="CDD" id="cd04481">
    <property type="entry name" value="RPA1_DBD_B_like"/>
    <property type="match status" value="1"/>
</dbReference>
<evidence type="ECO:0000259" key="2">
    <source>
        <dbReference type="Pfam" id="PF02721"/>
    </source>
</evidence>
<dbReference type="GO" id="GO:0003677">
    <property type="term" value="F:DNA binding"/>
    <property type="evidence" value="ECO:0007669"/>
    <property type="project" value="UniProtKB-KW"/>
</dbReference>
<sequence>LMTGDCNDSICVRASRFWEFYDLNEETKLLHADLVLIDEEGNSIHAQIYPNAFQRFKTLIKEGNVYNLACFRVRKSNDRYKPVTNESMITLSTWTTVEEVVEIPPAFPMFTYSLTPIEQLPSRVDYPEYFTDVIGIVTTISNIMSLRARGRQNDSLKRVVTICNESNVSVDVVLWGERASSFPAEQMQKEGEAHPQVVIFVGTLVKKYSSSGAVTLAGNSPCKWYINPDVPEARALLSSIGKTNQPIKWDQQMTPAKATPAVEHKKVSEIKDLNPFKYKVTLILIFLLIHFIIHTQL</sequence>
<reference evidence="4" key="1">
    <citation type="submission" date="2020-05" db="EMBL/GenBank/DDBJ databases">
        <title>WGS assembly of Panicum virgatum.</title>
        <authorList>
            <person name="Lovell J.T."/>
            <person name="Jenkins J."/>
            <person name="Shu S."/>
            <person name="Juenger T.E."/>
            <person name="Schmutz J."/>
        </authorList>
    </citation>
    <scope>NUCLEOTIDE SEQUENCE</scope>
    <source>
        <strain evidence="4">AP13</strain>
    </source>
</reference>
<dbReference type="InterPro" id="IPR012340">
    <property type="entry name" value="NA-bd_OB-fold"/>
</dbReference>